<gene>
    <name evidence="1" type="ORF">NTEN_LOCUS22874</name>
</gene>
<dbReference type="Proteomes" id="UP000479000">
    <property type="component" value="Unassembled WGS sequence"/>
</dbReference>
<protein>
    <submittedName>
        <fullName evidence="1">Uncharacterized protein</fullName>
    </submittedName>
</protein>
<dbReference type="AlphaFoldDB" id="A0A6H5HLJ0"/>
<sequence length="55" mass="5553">MHQGVLLKPAFHCCQSASFLCPPSILPSLGPTPGVAAPGARFPQGAPLAAANNRS</sequence>
<feature type="non-terminal residue" evidence="1">
    <location>
        <position position="55"/>
    </location>
</feature>
<proteinExistence type="predicted"/>
<accession>A0A6H5HLJ0</accession>
<organism evidence="1 2">
    <name type="scientific">Nesidiocoris tenuis</name>
    <dbReference type="NCBI Taxonomy" id="355587"/>
    <lineage>
        <taxon>Eukaryota</taxon>
        <taxon>Metazoa</taxon>
        <taxon>Ecdysozoa</taxon>
        <taxon>Arthropoda</taxon>
        <taxon>Hexapoda</taxon>
        <taxon>Insecta</taxon>
        <taxon>Pterygota</taxon>
        <taxon>Neoptera</taxon>
        <taxon>Paraneoptera</taxon>
        <taxon>Hemiptera</taxon>
        <taxon>Heteroptera</taxon>
        <taxon>Panheteroptera</taxon>
        <taxon>Cimicomorpha</taxon>
        <taxon>Miridae</taxon>
        <taxon>Dicyphina</taxon>
        <taxon>Nesidiocoris</taxon>
    </lineage>
</organism>
<reference evidence="1 2" key="1">
    <citation type="submission" date="2020-02" db="EMBL/GenBank/DDBJ databases">
        <authorList>
            <person name="Ferguson B K."/>
        </authorList>
    </citation>
    <scope>NUCLEOTIDE SEQUENCE [LARGE SCALE GENOMIC DNA]</scope>
</reference>
<name>A0A6H5HLJ0_9HEMI</name>
<evidence type="ECO:0000313" key="2">
    <source>
        <dbReference type="Proteomes" id="UP000479000"/>
    </source>
</evidence>
<evidence type="ECO:0000313" key="1">
    <source>
        <dbReference type="EMBL" id="CAB0019162.1"/>
    </source>
</evidence>
<dbReference type="EMBL" id="CADCXU010033846">
    <property type="protein sequence ID" value="CAB0019162.1"/>
    <property type="molecule type" value="Genomic_DNA"/>
</dbReference>
<keyword evidence="2" id="KW-1185">Reference proteome</keyword>